<name>A2BPK1_PROMS</name>
<dbReference type="Proteomes" id="UP000002590">
    <property type="component" value="Chromosome"/>
</dbReference>
<reference evidence="1 2" key="1">
    <citation type="journal article" date="2007" name="PLoS Genet.">
        <title>Patterns and implications of gene gain and loss in the evolution of Prochlorococcus.</title>
        <authorList>
            <person name="Kettler G.C."/>
            <person name="Martiny A.C."/>
            <person name="Huang K."/>
            <person name="Zucker J."/>
            <person name="Coleman M.L."/>
            <person name="Rodrigue S."/>
            <person name="Chen F."/>
            <person name="Lapidus A."/>
            <person name="Ferriera S."/>
            <person name="Johnson J."/>
            <person name="Steglich C."/>
            <person name="Church G.M."/>
            <person name="Richardson P."/>
            <person name="Chisholm S.W."/>
        </authorList>
    </citation>
    <scope>NUCLEOTIDE SEQUENCE [LARGE SCALE GENOMIC DNA]</scope>
    <source>
        <strain evidence="1 2">AS9601</strain>
    </source>
</reference>
<proteinExistence type="predicted"/>
<protein>
    <submittedName>
        <fullName evidence="1">Uncharacterized protein</fullName>
    </submittedName>
</protein>
<evidence type="ECO:0000313" key="2">
    <source>
        <dbReference type="Proteomes" id="UP000002590"/>
    </source>
</evidence>
<dbReference type="KEGG" id="pmb:A9601_04241"/>
<gene>
    <name evidence="1" type="ordered locus">A9601_04241</name>
</gene>
<accession>A2BPK1</accession>
<dbReference type="AlphaFoldDB" id="A2BPK1"/>
<dbReference type="EMBL" id="CP000551">
    <property type="protein sequence ID" value="ABM69712.1"/>
    <property type="molecule type" value="Genomic_DNA"/>
</dbReference>
<sequence>MIRKNMELFTRETIGNYTSDPYAKNDYKYSKEMQEIRKELRKLDQETKKDGGVVDWNRMLNDFM</sequence>
<evidence type="ECO:0000313" key="1">
    <source>
        <dbReference type="EMBL" id="ABM69712.1"/>
    </source>
</evidence>
<dbReference type="STRING" id="146891.A9601_04241"/>
<organism evidence="1 2">
    <name type="scientific">Prochlorococcus marinus (strain AS9601)</name>
    <dbReference type="NCBI Taxonomy" id="146891"/>
    <lineage>
        <taxon>Bacteria</taxon>
        <taxon>Bacillati</taxon>
        <taxon>Cyanobacteriota</taxon>
        <taxon>Cyanophyceae</taxon>
        <taxon>Synechococcales</taxon>
        <taxon>Prochlorococcaceae</taxon>
        <taxon>Prochlorococcus</taxon>
    </lineage>
</organism>
<dbReference type="HOGENOM" id="CLU_2864282_0_0_3"/>